<feature type="domain" description="Zn(2)-C6 fungal-type" evidence="3">
    <location>
        <begin position="134"/>
        <end position="164"/>
    </location>
</feature>
<dbReference type="AlphaFoldDB" id="A0A9N9KSQ6"/>
<evidence type="ECO:0000313" key="4">
    <source>
        <dbReference type="EMBL" id="CAG8950892.1"/>
    </source>
</evidence>
<evidence type="ECO:0000256" key="2">
    <source>
        <dbReference type="SAM" id="MobiDB-lite"/>
    </source>
</evidence>
<evidence type="ECO:0000259" key="3">
    <source>
        <dbReference type="PROSITE" id="PS50048"/>
    </source>
</evidence>
<dbReference type="EMBL" id="CAJVRL010000038">
    <property type="protein sequence ID" value="CAG8950892.1"/>
    <property type="molecule type" value="Genomic_DNA"/>
</dbReference>
<name>A0A9N9KSQ6_9HELO</name>
<gene>
    <name evidence="4" type="ORF">HYFRA_00003109</name>
</gene>
<protein>
    <recommendedName>
        <fullName evidence="3">Zn(2)-C6 fungal-type domain-containing protein</fullName>
    </recommendedName>
</protein>
<sequence>MSASGSPEPIAGPAVGRPRAKSLYYPHSVIRNLDISNVNGVRDVMRVISRYNSLPYFEVVREDPLENSGLPAQQHAVAKRIIMAIHATIRTHPLLFRAVGRNGKGGIATKSPTKASPPKNGVGKKRGPVSMFKSCENCKKTHYKCDKAQPTCGRCAARGWECRSQAFSGASKAVFKEE</sequence>
<comment type="caution">
    <text evidence="4">The sequence shown here is derived from an EMBL/GenBank/DDBJ whole genome shotgun (WGS) entry which is preliminary data.</text>
</comment>
<keyword evidence="1" id="KW-0539">Nucleus</keyword>
<evidence type="ECO:0000256" key="1">
    <source>
        <dbReference type="ARBA" id="ARBA00023242"/>
    </source>
</evidence>
<dbReference type="Proteomes" id="UP000696280">
    <property type="component" value="Unassembled WGS sequence"/>
</dbReference>
<accession>A0A9N9KSQ6</accession>
<dbReference type="PROSITE" id="PS00463">
    <property type="entry name" value="ZN2_CY6_FUNGAL_1"/>
    <property type="match status" value="1"/>
</dbReference>
<dbReference type="Gene3D" id="4.10.240.10">
    <property type="entry name" value="Zn(2)-C6 fungal-type DNA-binding domain"/>
    <property type="match status" value="1"/>
</dbReference>
<dbReference type="GO" id="GO:0000981">
    <property type="term" value="F:DNA-binding transcription factor activity, RNA polymerase II-specific"/>
    <property type="evidence" value="ECO:0007669"/>
    <property type="project" value="InterPro"/>
</dbReference>
<reference evidence="4" key="1">
    <citation type="submission" date="2021-07" db="EMBL/GenBank/DDBJ databases">
        <authorList>
            <person name="Durling M."/>
        </authorList>
    </citation>
    <scope>NUCLEOTIDE SEQUENCE</scope>
</reference>
<dbReference type="OrthoDB" id="5386330at2759"/>
<evidence type="ECO:0000313" key="5">
    <source>
        <dbReference type="Proteomes" id="UP000696280"/>
    </source>
</evidence>
<organism evidence="4 5">
    <name type="scientific">Hymenoscyphus fraxineus</name>
    <dbReference type="NCBI Taxonomy" id="746836"/>
    <lineage>
        <taxon>Eukaryota</taxon>
        <taxon>Fungi</taxon>
        <taxon>Dikarya</taxon>
        <taxon>Ascomycota</taxon>
        <taxon>Pezizomycotina</taxon>
        <taxon>Leotiomycetes</taxon>
        <taxon>Helotiales</taxon>
        <taxon>Helotiaceae</taxon>
        <taxon>Hymenoscyphus</taxon>
    </lineage>
</organism>
<dbReference type="Pfam" id="PF00172">
    <property type="entry name" value="Zn_clus"/>
    <property type="match status" value="1"/>
</dbReference>
<dbReference type="CDD" id="cd00067">
    <property type="entry name" value="GAL4"/>
    <property type="match status" value="1"/>
</dbReference>
<dbReference type="PROSITE" id="PS50048">
    <property type="entry name" value="ZN2_CY6_FUNGAL_2"/>
    <property type="match status" value="1"/>
</dbReference>
<dbReference type="SUPFAM" id="SSF57701">
    <property type="entry name" value="Zn2/Cys6 DNA-binding domain"/>
    <property type="match status" value="1"/>
</dbReference>
<dbReference type="SMART" id="SM00066">
    <property type="entry name" value="GAL4"/>
    <property type="match status" value="1"/>
</dbReference>
<dbReference type="GO" id="GO:0008270">
    <property type="term" value="F:zinc ion binding"/>
    <property type="evidence" value="ECO:0007669"/>
    <property type="project" value="InterPro"/>
</dbReference>
<dbReference type="InterPro" id="IPR001138">
    <property type="entry name" value="Zn2Cys6_DnaBD"/>
</dbReference>
<proteinExistence type="predicted"/>
<feature type="region of interest" description="Disordered" evidence="2">
    <location>
        <begin position="105"/>
        <end position="126"/>
    </location>
</feature>
<dbReference type="InterPro" id="IPR036864">
    <property type="entry name" value="Zn2-C6_fun-type_DNA-bd_sf"/>
</dbReference>
<keyword evidence="5" id="KW-1185">Reference proteome</keyword>